<keyword evidence="3" id="KW-1185">Reference proteome</keyword>
<proteinExistence type="predicted"/>
<dbReference type="InterPro" id="IPR016024">
    <property type="entry name" value="ARM-type_fold"/>
</dbReference>
<protein>
    <recommendedName>
        <fullName evidence="4">Adenylosuccinate lyase</fullName>
    </recommendedName>
</protein>
<dbReference type="Pfam" id="PF03130">
    <property type="entry name" value="HEAT_PBS"/>
    <property type="match status" value="1"/>
</dbReference>
<sequence>MTDRVRAELRSPQDLVAYERLLGLARKNTPAGREELARMLVAVERPLWAREIAAFLLGCAGDKRAFETLVLLLNYRDPVRCATAAHALARLGDPRTARAAAALATNPLRTAYALHPVRLLAELRAPQSVPALIATLERLLTPHNPYWRVALACVEGLGALGDRRAVPALTAAVGHPRLAAAAAASLARLGVHEDAAGRAGPGGGPDGGADGGEDRGQGPERGGSPGAGRADSDGADSGGAGSGRADPGAGASGADSGVSRRR</sequence>
<dbReference type="SMART" id="SM00567">
    <property type="entry name" value="EZ_HEAT"/>
    <property type="match status" value="3"/>
</dbReference>
<feature type="compositionally biased region" description="Gly residues" evidence="1">
    <location>
        <begin position="199"/>
        <end position="210"/>
    </location>
</feature>
<gene>
    <name evidence="2" type="ORF">GCM10012285_24950</name>
</gene>
<accession>A0ABQ2JEA2</accession>
<dbReference type="Gene3D" id="1.25.10.10">
    <property type="entry name" value="Leucine-rich Repeat Variant"/>
    <property type="match status" value="2"/>
</dbReference>
<dbReference type="SUPFAM" id="SSF48371">
    <property type="entry name" value="ARM repeat"/>
    <property type="match status" value="1"/>
</dbReference>
<feature type="region of interest" description="Disordered" evidence="1">
    <location>
        <begin position="194"/>
        <end position="262"/>
    </location>
</feature>
<evidence type="ECO:0008006" key="4">
    <source>
        <dbReference type="Google" id="ProtNLM"/>
    </source>
</evidence>
<dbReference type="Proteomes" id="UP000600080">
    <property type="component" value="Unassembled WGS sequence"/>
</dbReference>
<dbReference type="EMBL" id="BMND01000008">
    <property type="protein sequence ID" value="GGN43497.1"/>
    <property type="molecule type" value="Genomic_DNA"/>
</dbReference>
<evidence type="ECO:0000313" key="2">
    <source>
        <dbReference type="EMBL" id="GGN43497.1"/>
    </source>
</evidence>
<comment type="caution">
    <text evidence="2">The sequence shown here is derived from an EMBL/GenBank/DDBJ whole genome shotgun (WGS) entry which is preliminary data.</text>
</comment>
<dbReference type="InterPro" id="IPR011989">
    <property type="entry name" value="ARM-like"/>
</dbReference>
<name>A0ABQ2JEA2_9ACTN</name>
<dbReference type="InterPro" id="IPR004155">
    <property type="entry name" value="PBS_lyase_HEAT"/>
</dbReference>
<organism evidence="2 3">
    <name type="scientific">Streptomyces kronopolitis</name>
    <dbReference type="NCBI Taxonomy" id="1612435"/>
    <lineage>
        <taxon>Bacteria</taxon>
        <taxon>Bacillati</taxon>
        <taxon>Actinomycetota</taxon>
        <taxon>Actinomycetes</taxon>
        <taxon>Kitasatosporales</taxon>
        <taxon>Streptomycetaceae</taxon>
        <taxon>Streptomyces</taxon>
    </lineage>
</organism>
<evidence type="ECO:0000313" key="3">
    <source>
        <dbReference type="Proteomes" id="UP000600080"/>
    </source>
</evidence>
<feature type="compositionally biased region" description="Low complexity" evidence="1">
    <location>
        <begin position="243"/>
        <end position="262"/>
    </location>
</feature>
<reference evidence="3" key="1">
    <citation type="journal article" date="2019" name="Int. J. Syst. Evol. Microbiol.">
        <title>The Global Catalogue of Microorganisms (GCM) 10K type strain sequencing project: providing services to taxonomists for standard genome sequencing and annotation.</title>
        <authorList>
            <consortium name="The Broad Institute Genomics Platform"/>
            <consortium name="The Broad Institute Genome Sequencing Center for Infectious Disease"/>
            <person name="Wu L."/>
            <person name="Ma J."/>
        </authorList>
    </citation>
    <scope>NUCLEOTIDE SEQUENCE [LARGE SCALE GENOMIC DNA]</scope>
    <source>
        <strain evidence="3">CGMCC 4.7323</strain>
    </source>
</reference>
<evidence type="ECO:0000256" key="1">
    <source>
        <dbReference type="SAM" id="MobiDB-lite"/>
    </source>
</evidence>